<name>A0A9X2F714_9SPHI</name>
<feature type="transmembrane region" description="Helical" evidence="1">
    <location>
        <begin position="24"/>
        <end position="44"/>
    </location>
</feature>
<organism evidence="2 3">
    <name type="scientific">Solitalea agri</name>
    <dbReference type="NCBI Taxonomy" id="2953739"/>
    <lineage>
        <taxon>Bacteria</taxon>
        <taxon>Pseudomonadati</taxon>
        <taxon>Bacteroidota</taxon>
        <taxon>Sphingobacteriia</taxon>
        <taxon>Sphingobacteriales</taxon>
        <taxon>Sphingobacteriaceae</taxon>
        <taxon>Solitalea</taxon>
    </lineage>
</organism>
<keyword evidence="1" id="KW-1133">Transmembrane helix</keyword>
<dbReference type="AlphaFoldDB" id="A0A9X2F714"/>
<evidence type="ECO:0000313" key="3">
    <source>
        <dbReference type="Proteomes" id="UP001155182"/>
    </source>
</evidence>
<dbReference type="RefSeq" id="WP_252588191.1">
    <property type="nucleotide sequence ID" value="NZ_JAMWYS010000036.1"/>
</dbReference>
<sequence>MKEQELNNLGLKVLNASEMNETNGGFLLELLVVGVIVAIAYLAATDKNDRTQVYVDGQRVEQ</sequence>
<reference evidence="2" key="1">
    <citation type="submission" date="2022-06" db="EMBL/GenBank/DDBJ databases">
        <title>Solitalea sp. MAHUQ-68 isolated from rhizospheric soil.</title>
        <authorList>
            <person name="Huq M.A."/>
        </authorList>
    </citation>
    <scope>NUCLEOTIDE SEQUENCE</scope>
    <source>
        <strain evidence="2">MAHUQ-68</strain>
    </source>
</reference>
<gene>
    <name evidence="2" type="ORF">NF867_11740</name>
</gene>
<dbReference type="EMBL" id="JAMWYS010000036">
    <property type="protein sequence ID" value="MCO4293536.1"/>
    <property type="molecule type" value="Genomic_DNA"/>
</dbReference>
<evidence type="ECO:0000313" key="2">
    <source>
        <dbReference type="EMBL" id="MCO4293536.1"/>
    </source>
</evidence>
<keyword evidence="1" id="KW-0812">Transmembrane</keyword>
<keyword evidence="3" id="KW-1185">Reference proteome</keyword>
<evidence type="ECO:0000256" key="1">
    <source>
        <dbReference type="SAM" id="Phobius"/>
    </source>
</evidence>
<comment type="caution">
    <text evidence="2">The sequence shown here is derived from an EMBL/GenBank/DDBJ whole genome shotgun (WGS) entry which is preliminary data.</text>
</comment>
<protein>
    <submittedName>
        <fullName evidence="2">Uncharacterized protein</fullName>
    </submittedName>
</protein>
<accession>A0A9X2F714</accession>
<proteinExistence type="predicted"/>
<keyword evidence="1" id="KW-0472">Membrane</keyword>
<dbReference type="Proteomes" id="UP001155182">
    <property type="component" value="Unassembled WGS sequence"/>
</dbReference>